<dbReference type="Proteomes" id="UP000217141">
    <property type="component" value="Chromosome I"/>
</dbReference>
<feature type="domain" description="Sigma-54 factor interaction" evidence="18">
    <location>
        <begin position="150"/>
        <end position="379"/>
    </location>
</feature>
<dbReference type="PANTHER" id="PTHR32071">
    <property type="entry name" value="TRANSCRIPTIONAL REGULATORY PROTEIN"/>
    <property type="match status" value="1"/>
</dbReference>
<dbReference type="SMART" id="SM00382">
    <property type="entry name" value="AAA"/>
    <property type="match status" value="1"/>
</dbReference>
<comment type="function">
    <text evidence="16">Member of the two-component regulatory system NtrB/NtrC, which controls expression of the nitrogen-regulated (ntr) genes in response to nitrogen limitation. Phosphorylated NtrC binds directly to DNA and stimulates the formation of open promoter-sigma54-RNA polymerase complexes.</text>
</comment>
<dbReference type="InterPro" id="IPR003593">
    <property type="entry name" value="AAA+_ATPase"/>
</dbReference>
<dbReference type="InterPro" id="IPR011006">
    <property type="entry name" value="CheY-like_superfamily"/>
</dbReference>
<protein>
    <recommendedName>
        <fullName evidence="2">DNA-binding transcriptional regulator NtrC</fullName>
    </recommendedName>
    <alternativeName>
        <fullName evidence="14">Nitrogen regulation protein NR(I)</fullName>
    </alternativeName>
    <alternativeName>
        <fullName evidence="15">Nitrogen regulator I</fullName>
    </alternativeName>
</protein>
<dbReference type="EMBL" id="BBQY01000001">
    <property type="protein sequence ID" value="GBH29894.1"/>
    <property type="molecule type" value="Genomic_DNA"/>
</dbReference>
<dbReference type="InterPro" id="IPR002078">
    <property type="entry name" value="Sigma_54_int"/>
</dbReference>
<evidence type="ECO:0000256" key="10">
    <source>
        <dbReference type="ARBA" id="ARBA00023125"/>
    </source>
</evidence>
<dbReference type="InterPro" id="IPR058031">
    <property type="entry name" value="AAA_lid_NorR"/>
</dbReference>
<keyword evidence="6" id="KW-0547">Nucleotide-binding</keyword>
<dbReference type="SUPFAM" id="SSF46689">
    <property type="entry name" value="Homeodomain-like"/>
    <property type="match status" value="1"/>
</dbReference>
<evidence type="ECO:0000313" key="23">
    <source>
        <dbReference type="Proteomes" id="UP000290975"/>
    </source>
</evidence>
<evidence type="ECO:0000313" key="20">
    <source>
        <dbReference type="EMBL" id="ASY44914.1"/>
    </source>
</evidence>
<dbReference type="PANTHER" id="PTHR32071:SF95">
    <property type="entry name" value="DNA-BINDING TRANSCRIPTIONAL REGULATOR NTRC"/>
    <property type="match status" value="1"/>
</dbReference>
<proteinExistence type="predicted"/>
<evidence type="ECO:0000313" key="22">
    <source>
        <dbReference type="Proteomes" id="UP000217141"/>
    </source>
</evidence>
<reference evidence="20 22" key="2">
    <citation type="submission" date="2017-08" db="EMBL/GenBank/DDBJ databases">
        <title>Whole Genome Sequence of Sphingobium hydrophobicum C1: Insights into Adaption to the Electronic-waste Contaminated Sediment.</title>
        <authorList>
            <person name="Song D."/>
            <person name="Chen X."/>
            <person name="Xu M."/>
        </authorList>
    </citation>
    <scope>NUCLEOTIDE SEQUENCE [LARGE SCALE GENOMIC DNA]</scope>
    <source>
        <strain evidence="20 22">C1</strain>
    </source>
</reference>
<dbReference type="Gene3D" id="3.40.50.2300">
    <property type="match status" value="1"/>
</dbReference>
<accession>A0A401IZR5</accession>
<dbReference type="SMART" id="SM00448">
    <property type="entry name" value="REC"/>
    <property type="match status" value="1"/>
</dbReference>
<dbReference type="GO" id="GO:0005737">
    <property type="term" value="C:cytoplasm"/>
    <property type="evidence" value="ECO:0007669"/>
    <property type="project" value="UniProtKB-SubCell"/>
</dbReference>
<gene>
    <name evidence="20" type="ORF">CJD35_10990</name>
    <name evidence="21" type="ORF">MBESOW_P1148</name>
</gene>
<evidence type="ECO:0000256" key="12">
    <source>
        <dbReference type="ARBA" id="ARBA00023163"/>
    </source>
</evidence>
<dbReference type="CDD" id="cd00009">
    <property type="entry name" value="AAA"/>
    <property type="match status" value="1"/>
</dbReference>
<feature type="modified residue" description="4-aspartylphosphate" evidence="17">
    <location>
        <position position="60"/>
    </location>
</feature>
<dbReference type="SUPFAM" id="SSF52172">
    <property type="entry name" value="CheY-like"/>
    <property type="match status" value="1"/>
</dbReference>
<keyword evidence="13" id="KW-0535">Nitrogen fixation</keyword>
<evidence type="ECO:0000256" key="13">
    <source>
        <dbReference type="ARBA" id="ARBA00023231"/>
    </source>
</evidence>
<keyword evidence="9" id="KW-0805">Transcription regulation</keyword>
<reference evidence="21 23" key="1">
    <citation type="submission" date="2014-12" db="EMBL/GenBank/DDBJ databases">
        <title>Whole genome sequencing of Sphingobium xenophagum OW59.</title>
        <authorList>
            <person name="Ohta Y."/>
            <person name="Nishi S."/>
            <person name="Hatada Y."/>
        </authorList>
    </citation>
    <scope>NUCLEOTIDE SEQUENCE [LARGE SCALE GENOMIC DNA]</scope>
    <source>
        <strain evidence="21 23">OW59</strain>
    </source>
</reference>
<dbReference type="Pfam" id="PF00072">
    <property type="entry name" value="Response_reg"/>
    <property type="match status" value="1"/>
</dbReference>
<evidence type="ECO:0000256" key="4">
    <source>
        <dbReference type="ARBA" id="ARBA00022491"/>
    </source>
</evidence>
<evidence type="ECO:0000256" key="2">
    <source>
        <dbReference type="ARBA" id="ARBA00019059"/>
    </source>
</evidence>
<evidence type="ECO:0000256" key="17">
    <source>
        <dbReference type="PROSITE-ProRule" id="PRU00169"/>
    </source>
</evidence>
<evidence type="ECO:0000313" key="21">
    <source>
        <dbReference type="EMBL" id="GBH29894.1"/>
    </source>
</evidence>
<dbReference type="EMBL" id="CP022745">
    <property type="protein sequence ID" value="ASY44914.1"/>
    <property type="molecule type" value="Genomic_DNA"/>
</dbReference>
<dbReference type="Gene3D" id="1.10.8.60">
    <property type="match status" value="1"/>
</dbReference>
<dbReference type="Gene3D" id="3.40.50.300">
    <property type="entry name" value="P-loop containing nucleotide triphosphate hydrolases"/>
    <property type="match status" value="1"/>
</dbReference>
<keyword evidence="7" id="KW-0067">ATP-binding</keyword>
<dbReference type="AlphaFoldDB" id="A0A249MUS8"/>
<accession>A0A249MUS8</accession>
<evidence type="ECO:0000256" key="7">
    <source>
        <dbReference type="ARBA" id="ARBA00022840"/>
    </source>
</evidence>
<dbReference type="PRINTS" id="PR01590">
    <property type="entry name" value="HTHFIS"/>
</dbReference>
<dbReference type="InterPro" id="IPR025944">
    <property type="entry name" value="Sigma_54_int_dom_CS"/>
</dbReference>
<sequence>MARDGIPMLMLIDDEPAQRRLVSALAARAGWRTIFAGDGETAIATLGTQDGMQLDAIILDQWSPDYEPAGLIREIRERRPALPILILTAHNNVAVAVEAMRAGATDYLSKPIAPERLLAALNATISEGASHGELRPLTEKITAPLSFEDVVGSAPQFRAALAIAAKAARARVPVLIEGESGVGKDVIARAIHAASPRHKQAMVTVNCGAIPANLVESELFGHERGAFTGAFDRHVGKFASADTGTIFLDEVSEMPLDAQVKLLRVLQDGEMQPIGARRPIHVDVRVIAATNKRLIEEIEAGRFREDLYYRLNVVQLTIPPLRERMGDIPALCRHLLARIATQPGLRSLGLTDDALALLMQHGWPGNVRQLQNALFRAAVLCDGDALTPQDFPQIAAQIRTGEPIDRLTIRPRAASQPHRDGAGITLFEGDGHVRQLAEIEADVIRLAIGHYRGRMTEVARRLGIGRSTLYRKLAELGIDSAA</sequence>
<dbReference type="InterPro" id="IPR025662">
    <property type="entry name" value="Sigma_54_int_dom_ATP-bd_1"/>
</dbReference>
<keyword evidence="4" id="KW-0678">Repressor</keyword>
<evidence type="ECO:0000259" key="18">
    <source>
        <dbReference type="PROSITE" id="PS50045"/>
    </source>
</evidence>
<evidence type="ECO:0000256" key="9">
    <source>
        <dbReference type="ARBA" id="ARBA00023015"/>
    </source>
</evidence>
<dbReference type="GO" id="GO:0043565">
    <property type="term" value="F:sequence-specific DNA binding"/>
    <property type="evidence" value="ECO:0007669"/>
    <property type="project" value="InterPro"/>
</dbReference>
<dbReference type="GO" id="GO:0005524">
    <property type="term" value="F:ATP binding"/>
    <property type="evidence" value="ECO:0007669"/>
    <property type="project" value="UniProtKB-KW"/>
</dbReference>
<keyword evidence="11" id="KW-0010">Activator</keyword>
<keyword evidence="5 17" id="KW-0597">Phosphoprotein</keyword>
<dbReference type="InterPro" id="IPR001789">
    <property type="entry name" value="Sig_transdc_resp-reg_receiver"/>
</dbReference>
<dbReference type="Gene3D" id="1.10.10.60">
    <property type="entry name" value="Homeodomain-like"/>
    <property type="match status" value="1"/>
</dbReference>
<keyword evidence="23" id="KW-1185">Reference proteome</keyword>
<comment type="subcellular location">
    <subcellularLocation>
        <location evidence="1">Cytoplasm</location>
    </subcellularLocation>
</comment>
<keyword evidence="12" id="KW-0804">Transcription</keyword>
<dbReference type="InterPro" id="IPR002197">
    <property type="entry name" value="HTH_Fis"/>
</dbReference>
<dbReference type="InterPro" id="IPR009057">
    <property type="entry name" value="Homeodomain-like_sf"/>
</dbReference>
<dbReference type="GO" id="GO:0000160">
    <property type="term" value="P:phosphorelay signal transduction system"/>
    <property type="evidence" value="ECO:0007669"/>
    <property type="project" value="UniProtKB-KW"/>
</dbReference>
<evidence type="ECO:0000256" key="8">
    <source>
        <dbReference type="ARBA" id="ARBA00023012"/>
    </source>
</evidence>
<evidence type="ECO:0000256" key="11">
    <source>
        <dbReference type="ARBA" id="ARBA00023159"/>
    </source>
</evidence>
<evidence type="ECO:0000256" key="6">
    <source>
        <dbReference type="ARBA" id="ARBA00022741"/>
    </source>
</evidence>
<dbReference type="InterPro" id="IPR027417">
    <property type="entry name" value="P-loop_NTPase"/>
</dbReference>
<dbReference type="Pfam" id="PF00158">
    <property type="entry name" value="Sigma54_activat"/>
    <property type="match status" value="1"/>
</dbReference>
<dbReference type="PROSITE" id="PS00688">
    <property type="entry name" value="SIGMA54_INTERACT_3"/>
    <property type="match status" value="1"/>
</dbReference>
<dbReference type="InterPro" id="IPR025943">
    <property type="entry name" value="Sigma_54_int_dom_ATP-bd_2"/>
</dbReference>
<keyword evidence="8" id="KW-0902">Two-component regulatory system</keyword>
<dbReference type="SUPFAM" id="SSF52540">
    <property type="entry name" value="P-loop containing nucleoside triphosphate hydrolases"/>
    <property type="match status" value="1"/>
</dbReference>
<dbReference type="Proteomes" id="UP000290975">
    <property type="component" value="Unassembled WGS sequence"/>
</dbReference>
<evidence type="ECO:0000256" key="15">
    <source>
        <dbReference type="ARBA" id="ARBA00031910"/>
    </source>
</evidence>
<dbReference type="Pfam" id="PF25601">
    <property type="entry name" value="AAA_lid_14"/>
    <property type="match status" value="1"/>
</dbReference>
<evidence type="ECO:0000256" key="16">
    <source>
        <dbReference type="ARBA" id="ARBA00043886"/>
    </source>
</evidence>
<dbReference type="RefSeq" id="WP_017182054.1">
    <property type="nucleotide sequence ID" value="NZ_BBQY01000001.1"/>
</dbReference>
<keyword evidence="3" id="KW-0963">Cytoplasm</keyword>
<dbReference type="PROSITE" id="PS50110">
    <property type="entry name" value="RESPONSE_REGULATORY"/>
    <property type="match status" value="1"/>
</dbReference>
<evidence type="ECO:0000256" key="5">
    <source>
        <dbReference type="ARBA" id="ARBA00022553"/>
    </source>
</evidence>
<dbReference type="STRING" id="1192759.GCA_000277525_01186"/>
<feature type="domain" description="Response regulatory" evidence="19">
    <location>
        <begin position="8"/>
        <end position="125"/>
    </location>
</feature>
<dbReference type="PROSITE" id="PS50045">
    <property type="entry name" value="SIGMA54_INTERACT_4"/>
    <property type="match status" value="1"/>
</dbReference>
<dbReference type="GO" id="GO:0006355">
    <property type="term" value="P:regulation of DNA-templated transcription"/>
    <property type="evidence" value="ECO:0007669"/>
    <property type="project" value="InterPro"/>
</dbReference>
<keyword evidence="10" id="KW-0238">DNA-binding</keyword>
<name>A0A249MUS8_SPHXE</name>
<evidence type="ECO:0000259" key="19">
    <source>
        <dbReference type="PROSITE" id="PS50110"/>
    </source>
</evidence>
<evidence type="ECO:0000256" key="3">
    <source>
        <dbReference type="ARBA" id="ARBA00022490"/>
    </source>
</evidence>
<dbReference type="PROSITE" id="PS00675">
    <property type="entry name" value="SIGMA54_INTERACT_1"/>
    <property type="match status" value="1"/>
</dbReference>
<dbReference type="PROSITE" id="PS00676">
    <property type="entry name" value="SIGMA54_INTERACT_2"/>
    <property type="match status" value="1"/>
</dbReference>
<dbReference type="FunFam" id="3.40.50.300:FF:000006">
    <property type="entry name" value="DNA-binding transcriptional regulator NtrC"/>
    <property type="match status" value="1"/>
</dbReference>
<dbReference type="Pfam" id="PF02954">
    <property type="entry name" value="HTH_8"/>
    <property type="match status" value="1"/>
</dbReference>
<dbReference type="KEGG" id="shyd:CJD35_10990"/>
<evidence type="ECO:0000256" key="14">
    <source>
        <dbReference type="ARBA" id="ARBA00029881"/>
    </source>
</evidence>
<organism evidence="20 22">
    <name type="scientific">Sphingobium xenophagum</name>
    <dbReference type="NCBI Taxonomy" id="121428"/>
    <lineage>
        <taxon>Bacteria</taxon>
        <taxon>Pseudomonadati</taxon>
        <taxon>Pseudomonadota</taxon>
        <taxon>Alphaproteobacteria</taxon>
        <taxon>Sphingomonadales</taxon>
        <taxon>Sphingomonadaceae</taxon>
        <taxon>Sphingobium</taxon>
    </lineage>
</organism>
<evidence type="ECO:0000256" key="1">
    <source>
        <dbReference type="ARBA" id="ARBA00004496"/>
    </source>
</evidence>